<feature type="compositionally biased region" description="Low complexity" evidence="1">
    <location>
        <begin position="271"/>
        <end position="290"/>
    </location>
</feature>
<dbReference type="PROSITE" id="PS50802">
    <property type="entry name" value="OTU"/>
    <property type="match status" value="1"/>
</dbReference>
<dbReference type="InterPro" id="IPR038765">
    <property type="entry name" value="Papain-like_cys_pep_sf"/>
</dbReference>
<feature type="compositionally biased region" description="Basic and acidic residues" evidence="1">
    <location>
        <begin position="315"/>
        <end position="326"/>
    </location>
</feature>
<dbReference type="AlphaFoldDB" id="A0A1M8A7D5"/>
<dbReference type="EMBL" id="LT671824">
    <property type="protein sequence ID" value="SHO78321.1"/>
    <property type="molecule type" value="Genomic_DNA"/>
</dbReference>
<dbReference type="OrthoDB" id="415023at2759"/>
<sequence>MARTQRRAPREAATRAKRRHAPVDCDPDRADEDLASQLRAMGLYAADTRGDGNCLFRALSDQLYGDPRYHAELRRATCDQLENHPDLYAGFVDSASSLGAYVRTMRTLGTYGGHLELSAFAHAVLKPIRIVQPGLVYVVACDDNSAAAHAVRARRERARAKALASDGAAPSPRRAAARAAPLECVGPLHLAYHSWEHYSSLRRLDGPHTGHPCIPEADADADADEDAECLIHRSVPGHSERTVRLLLRRLGDWEAVVEELLRRDAEHDARASSASSSPRSPASSASSVSASPPPATRRRPPRRTRQHLRAPKAPRGRESDSPHTPELKQLTI</sequence>
<dbReference type="InterPro" id="IPR003323">
    <property type="entry name" value="OTU_dom"/>
</dbReference>
<dbReference type="CDD" id="cd22756">
    <property type="entry name" value="OTU_OTUD3-like"/>
    <property type="match status" value="1"/>
</dbReference>
<reference evidence="4" key="1">
    <citation type="journal article" date="2017" name="Nucleic Acids Res.">
        <title>Proteogenomics produces comprehensive and highly accurate protein-coding gene annotation in a complete genome assembly of Malassezia sympodialis.</title>
        <authorList>
            <person name="Zhu Y."/>
            <person name="Engstroem P.G."/>
            <person name="Tellgren-Roth C."/>
            <person name="Baudo C.D."/>
            <person name="Kennell J.C."/>
            <person name="Sun S."/>
            <person name="Billmyre R.B."/>
            <person name="Schroeder M.S."/>
            <person name="Andersson A."/>
            <person name="Holm T."/>
            <person name="Sigurgeirsson B."/>
            <person name="Wu G."/>
            <person name="Sankaranarayanan S.R."/>
            <person name="Siddharthan R."/>
            <person name="Sanyal K."/>
            <person name="Lundeberg J."/>
            <person name="Nystedt B."/>
            <person name="Boekhout T."/>
            <person name="Dawson T.L. Jr."/>
            <person name="Heitman J."/>
            <person name="Scheynius A."/>
            <person name="Lehtioe J."/>
        </authorList>
    </citation>
    <scope>NUCLEOTIDE SEQUENCE [LARGE SCALE GENOMIC DNA]</scope>
    <source>
        <strain evidence="4">ATCC 42132</strain>
    </source>
</reference>
<organism evidence="3 4">
    <name type="scientific">Malassezia sympodialis (strain ATCC 42132)</name>
    <name type="common">Atopic eczema-associated yeast</name>
    <dbReference type="NCBI Taxonomy" id="1230383"/>
    <lineage>
        <taxon>Eukaryota</taxon>
        <taxon>Fungi</taxon>
        <taxon>Dikarya</taxon>
        <taxon>Basidiomycota</taxon>
        <taxon>Ustilaginomycotina</taxon>
        <taxon>Malasseziomycetes</taxon>
        <taxon>Malasseziales</taxon>
        <taxon>Malasseziaceae</taxon>
        <taxon>Malassezia</taxon>
    </lineage>
</organism>
<dbReference type="STRING" id="1230383.A0A1M8A7D5"/>
<dbReference type="InterPro" id="IPR050704">
    <property type="entry name" value="Peptidase_C85-like"/>
</dbReference>
<dbReference type="PANTHER" id="PTHR12419">
    <property type="entry name" value="OTU DOMAIN CONTAINING PROTEIN"/>
    <property type="match status" value="1"/>
</dbReference>
<feature type="region of interest" description="Disordered" evidence="1">
    <location>
        <begin position="267"/>
        <end position="332"/>
    </location>
</feature>
<evidence type="ECO:0000256" key="1">
    <source>
        <dbReference type="SAM" id="MobiDB-lite"/>
    </source>
</evidence>
<feature type="domain" description="OTU" evidence="2">
    <location>
        <begin position="43"/>
        <end position="204"/>
    </location>
</feature>
<gene>
    <name evidence="3" type="ORF">MSYG_2664</name>
</gene>
<proteinExistence type="predicted"/>
<dbReference type="VEuPathDB" id="FungiDB:MSYG_2664"/>
<dbReference type="Gene3D" id="3.90.70.80">
    <property type="match status" value="1"/>
</dbReference>
<dbReference type="PANTHER" id="PTHR12419:SF7">
    <property type="entry name" value="OTU DOMAIN-CONTAINING PROTEIN 3"/>
    <property type="match status" value="1"/>
</dbReference>
<dbReference type="Proteomes" id="UP000186303">
    <property type="component" value="Chromosome 4"/>
</dbReference>
<feature type="compositionally biased region" description="Basic residues" evidence="1">
    <location>
        <begin position="296"/>
        <end position="314"/>
    </location>
</feature>
<keyword evidence="4" id="KW-1185">Reference proteome</keyword>
<dbReference type="GO" id="GO:0004843">
    <property type="term" value="F:cysteine-type deubiquitinase activity"/>
    <property type="evidence" value="ECO:0007669"/>
    <property type="project" value="TreeGrafter"/>
</dbReference>
<evidence type="ECO:0000313" key="3">
    <source>
        <dbReference type="EMBL" id="SHO78321.1"/>
    </source>
</evidence>
<dbReference type="Pfam" id="PF02338">
    <property type="entry name" value="OTU"/>
    <property type="match status" value="1"/>
</dbReference>
<protein>
    <recommendedName>
        <fullName evidence="2">OTU domain-containing protein</fullName>
    </recommendedName>
</protein>
<evidence type="ECO:0000313" key="4">
    <source>
        <dbReference type="Proteomes" id="UP000186303"/>
    </source>
</evidence>
<accession>A0A1M8A7D5</accession>
<dbReference type="OMA" id="HLAYHSW"/>
<evidence type="ECO:0000259" key="2">
    <source>
        <dbReference type="PROSITE" id="PS50802"/>
    </source>
</evidence>
<feature type="region of interest" description="Disordered" evidence="1">
    <location>
        <begin position="1"/>
        <end position="29"/>
    </location>
</feature>
<dbReference type="SUPFAM" id="SSF54001">
    <property type="entry name" value="Cysteine proteinases"/>
    <property type="match status" value="1"/>
</dbReference>
<dbReference type="GO" id="GO:0016579">
    <property type="term" value="P:protein deubiquitination"/>
    <property type="evidence" value="ECO:0007669"/>
    <property type="project" value="TreeGrafter"/>
</dbReference>
<name>A0A1M8A7D5_MALS4</name>